<protein>
    <submittedName>
        <fullName evidence="3">Thermonuclease family protein</fullName>
    </submittedName>
</protein>
<dbReference type="PANTHER" id="PTHR12302">
    <property type="entry name" value="EBNA2 BINDING PROTEIN P100"/>
    <property type="match status" value="1"/>
</dbReference>
<accession>A0ABU4WFD8</accession>
<feature type="domain" description="TNase-like" evidence="2">
    <location>
        <begin position="18"/>
        <end position="139"/>
    </location>
</feature>
<dbReference type="EMBL" id="JAVIKH010000039">
    <property type="protein sequence ID" value="MDX8337419.1"/>
    <property type="molecule type" value="Genomic_DNA"/>
</dbReference>
<dbReference type="PROSITE" id="PS50830">
    <property type="entry name" value="TNASE_3"/>
    <property type="match status" value="1"/>
</dbReference>
<dbReference type="Gene3D" id="2.40.50.90">
    <property type="match status" value="1"/>
</dbReference>
<dbReference type="InterPro" id="IPR016071">
    <property type="entry name" value="Staphylococal_nuclease_OB-fold"/>
</dbReference>
<dbReference type="Proteomes" id="UP001279681">
    <property type="component" value="Unassembled WGS sequence"/>
</dbReference>
<sequence>MKKLIILLLTFLLATLSFAFTGKVIKVADGDTITVLKDGEKVRVRFYGVDAPEKKQEYGIKSLDVLKKMIDGKIVEVKEKDKDQYGRVVGEVFYEGKNLNLYMIETGNAWWYKQYSKDNLEFAAAQEKAKLEGLGLWQEKNPTPPWEFRRKNKK</sequence>
<evidence type="ECO:0000313" key="4">
    <source>
        <dbReference type="Proteomes" id="UP001279681"/>
    </source>
</evidence>
<dbReference type="RefSeq" id="WP_320314757.1">
    <property type="nucleotide sequence ID" value="NZ_JAVIKH010000039.1"/>
</dbReference>
<dbReference type="InterPro" id="IPR035437">
    <property type="entry name" value="SNase_OB-fold_sf"/>
</dbReference>
<dbReference type="PANTHER" id="PTHR12302:SF26">
    <property type="entry name" value="BLR1266 PROTEIN"/>
    <property type="match status" value="1"/>
</dbReference>
<dbReference type="SUPFAM" id="SSF50199">
    <property type="entry name" value="Staphylococcal nuclease"/>
    <property type="match status" value="1"/>
</dbReference>
<comment type="caution">
    <text evidence="3">The sequence shown here is derived from an EMBL/GenBank/DDBJ whole genome shotgun (WGS) entry which is preliminary data.</text>
</comment>
<dbReference type="SMART" id="SM00318">
    <property type="entry name" value="SNc"/>
    <property type="match status" value="1"/>
</dbReference>
<name>A0ABU4WFD8_9FUSO</name>
<feature type="signal peptide" evidence="1">
    <location>
        <begin position="1"/>
        <end position="19"/>
    </location>
</feature>
<reference evidence="4" key="1">
    <citation type="submission" date="2023-07" db="EMBL/GenBank/DDBJ databases">
        <authorList>
            <person name="Colorado M.A."/>
            <person name="Villamil L.M."/>
            <person name="Melo J.F."/>
            <person name="Rodriguez J.A."/>
            <person name="Ruiz R.Y."/>
        </authorList>
    </citation>
    <scope>NUCLEOTIDE SEQUENCE [LARGE SCALE GENOMIC DNA]</scope>
    <source>
        <strain evidence="4">C33</strain>
    </source>
</reference>
<keyword evidence="1" id="KW-0732">Signal</keyword>
<dbReference type="Pfam" id="PF00565">
    <property type="entry name" value="SNase"/>
    <property type="match status" value="1"/>
</dbReference>
<evidence type="ECO:0000313" key="3">
    <source>
        <dbReference type="EMBL" id="MDX8337419.1"/>
    </source>
</evidence>
<evidence type="ECO:0000256" key="1">
    <source>
        <dbReference type="SAM" id="SignalP"/>
    </source>
</evidence>
<proteinExistence type="predicted"/>
<evidence type="ECO:0000259" key="2">
    <source>
        <dbReference type="PROSITE" id="PS50830"/>
    </source>
</evidence>
<organism evidence="3 4">
    <name type="scientific">Candidatus Cetobacterium colombiensis</name>
    <dbReference type="NCBI Taxonomy" id="3073100"/>
    <lineage>
        <taxon>Bacteria</taxon>
        <taxon>Fusobacteriati</taxon>
        <taxon>Fusobacteriota</taxon>
        <taxon>Fusobacteriia</taxon>
        <taxon>Fusobacteriales</taxon>
        <taxon>Fusobacteriaceae</taxon>
        <taxon>Cetobacterium</taxon>
    </lineage>
</organism>
<feature type="chain" id="PRO_5045253950" evidence="1">
    <location>
        <begin position="20"/>
        <end position="154"/>
    </location>
</feature>
<gene>
    <name evidence="3" type="ORF">RFV38_13110</name>
</gene>
<keyword evidence="4" id="KW-1185">Reference proteome</keyword>